<evidence type="ECO:0000313" key="2">
    <source>
        <dbReference type="Proteomes" id="UP000594638"/>
    </source>
</evidence>
<dbReference type="EMBL" id="CACTIH010003706">
    <property type="protein sequence ID" value="CAA2982796.1"/>
    <property type="molecule type" value="Genomic_DNA"/>
</dbReference>
<gene>
    <name evidence="1" type="ORF">OLEA9_A067103</name>
</gene>
<proteinExistence type="predicted"/>
<reference evidence="1 2" key="1">
    <citation type="submission" date="2019-12" db="EMBL/GenBank/DDBJ databases">
        <authorList>
            <person name="Alioto T."/>
            <person name="Alioto T."/>
            <person name="Gomez Garrido J."/>
        </authorList>
    </citation>
    <scope>NUCLEOTIDE SEQUENCE [LARGE SCALE GENOMIC DNA]</scope>
</reference>
<accession>A0A8S0RU47</accession>
<dbReference type="Proteomes" id="UP000594638">
    <property type="component" value="Unassembled WGS sequence"/>
</dbReference>
<evidence type="ECO:0000313" key="1">
    <source>
        <dbReference type="EMBL" id="CAA2982796.1"/>
    </source>
</evidence>
<keyword evidence="2" id="KW-1185">Reference proteome</keyword>
<comment type="caution">
    <text evidence="1">The sequence shown here is derived from an EMBL/GenBank/DDBJ whole genome shotgun (WGS) entry which is preliminary data.</text>
</comment>
<name>A0A8S0RU47_OLEEU</name>
<dbReference type="AlphaFoldDB" id="A0A8S0RU47"/>
<dbReference type="Gene3D" id="2.40.70.10">
    <property type="entry name" value="Acid Proteases"/>
    <property type="match status" value="1"/>
</dbReference>
<dbReference type="InterPro" id="IPR021109">
    <property type="entry name" value="Peptidase_aspartic_dom_sf"/>
</dbReference>
<dbReference type="OrthoDB" id="913929at2759"/>
<dbReference type="Gramene" id="OE9A067103T1">
    <property type="protein sequence ID" value="OE9A067103C1"/>
    <property type="gene ID" value="OE9A067103"/>
</dbReference>
<dbReference type="Pfam" id="PF08284">
    <property type="entry name" value="RVP_2"/>
    <property type="match status" value="1"/>
</dbReference>
<organism evidence="1 2">
    <name type="scientific">Olea europaea subsp. europaea</name>
    <dbReference type="NCBI Taxonomy" id="158383"/>
    <lineage>
        <taxon>Eukaryota</taxon>
        <taxon>Viridiplantae</taxon>
        <taxon>Streptophyta</taxon>
        <taxon>Embryophyta</taxon>
        <taxon>Tracheophyta</taxon>
        <taxon>Spermatophyta</taxon>
        <taxon>Magnoliopsida</taxon>
        <taxon>eudicotyledons</taxon>
        <taxon>Gunneridae</taxon>
        <taxon>Pentapetalae</taxon>
        <taxon>asterids</taxon>
        <taxon>lamiids</taxon>
        <taxon>Lamiales</taxon>
        <taxon>Oleaceae</taxon>
        <taxon>Oleeae</taxon>
        <taxon>Olea</taxon>
    </lineage>
</organism>
<sequence>MPRSMIVAKPTSSFKRLIDLELHEKRDKGLCYRRDEKFKPDHKCTNRELQVLVVQEENGMEQVEAPEEEEGDELGELIELSIKSVVGLFIPQTMKLQGSILGQSVVVIIDCGATHNFISNELVWKLGLNITSKYSYGAIMGTGLVVNGG</sequence>
<evidence type="ECO:0008006" key="3">
    <source>
        <dbReference type="Google" id="ProtNLM"/>
    </source>
</evidence>
<protein>
    <recommendedName>
        <fullName evidence="3">Ty3-gypsy retrotransposon protein</fullName>
    </recommendedName>
</protein>